<dbReference type="InterPro" id="IPR005150">
    <property type="entry name" value="Cellulose_synth"/>
</dbReference>
<protein>
    <recommendedName>
        <fullName evidence="14">Cellulose synthase-like protein G3</fullName>
    </recommendedName>
</protein>
<dbReference type="EMBL" id="CAMGYJ010000007">
    <property type="protein sequence ID" value="CAI0441709.1"/>
    <property type="molecule type" value="Genomic_DNA"/>
</dbReference>
<name>A0AAV0M6P2_9ROSI</name>
<dbReference type="GO" id="GO:0030244">
    <property type="term" value="P:cellulose biosynthetic process"/>
    <property type="evidence" value="ECO:0007669"/>
    <property type="project" value="InterPro"/>
</dbReference>
<evidence type="ECO:0008006" key="14">
    <source>
        <dbReference type="Google" id="ProtNLM"/>
    </source>
</evidence>
<evidence type="ECO:0000256" key="9">
    <source>
        <dbReference type="PIRSR" id="PIRSR605150-2"/>
    </source>
</evidence>
<feature type="transmembrane region" description="Helical" evidence="11">
    <location>
        <begin position="695"/>
        <end position="712"/>
    </location>
</feature>
<keyword evidence="6 11" id="KW-0472">Membrane</keyword>
<evidence type="ECO:0000256" key="2">
    <source>
        <dbReference type="ARBA" id="ARBA00022676"/>
    </source>
</evidence>
<feature type="transmembrane region" description="Helical" evidence="11">
    <location>
        <begin position="959"/>
        <end position="978"/>
    </location>
</feature>
<reference evidence="12" key="1">
    <citation type="submission" date="2022-08" db="EMBL/GenBank/DDBJ databases">
        <authorList>
            <person name="Gutierrez-Valencia J."/>
        </authorList>
    </citation>
    <scope>NUCLEOTIDE SEQUENCE</scope>
</reference>
<feature type="transmembrane region" description="Helical" evidence="11">
    <location>
        <begin position="874"/>
        <end position="892"/>
    </location>
</feature>
<dbReference type="Proteomes" id="UP001154282">
    <property type="component" value="Unassembled WGS sequence"/>
</dbReference>
<feature type="active site" evidence="8">
    <location>
        <position position="151"/>
    </location>
</feature>
<evidence type="ECO:0000256" key="11">
    <source>
        <dbReference type="SAM" id="Phobius"/>
    </source>
</evidence>
<feature type="transmembrane region" description="Helical" evidence="11">
    <location>
        <begin position="604"/>
        <end position="625"/>
    </location>
</feature>
<dbReference type="SUPFAM" id="SSF53448">
    <property type="entry name" value="Nucleotide-diphospho-sugar transferases"/>
    <property type="match status" value="1"/>
</dbReference>
<dbReference type="Gene3D" id="3.90.550.10">
    <property type="entry name" value="Spore Coat Polysaccharide Biosynthesis Protein SpsA, Chain A"/>
    <property type="match status" value="2"/>
</dbReference>
<feature type="binding site" evidence="9">
    <location>
        <position position="121"/>
    </location>
    <ligand>
        <name>UDP-alpha-D-glucose</name>
        <dbReference type="ChEBI" id="CHEBI:58885"/>
    </ligand>
</feature>
<dbReference type="Pfam" id="PF03552">
    <property type="entry name" value="Cellulose_synt"/>
    <property type="match status" value="3"/>
</dbReference>
<evidence type="ECO:0000256" key="6">
    <source>
        <dbReference type="ARBA" id="ARBA00023136"/>
    </source>
</evidence>
<evidence type="ECO:0000256" key="5">
    <source>
        <dbReference type="ARBA" id="ARBA00022989"/>
    </source>
</evidence>
<feature type="transmembrane region" description="Helical" evidence="11">
    <location>
        <begin position="1028"/>
        <end position="1051"/>
    </location>
</feature>
<keyword evidence="3" id="KW-0808">Transferase</keyword>
<keyword evidence="7" id="KW-0961">Cell wall biogenesis/degradation</keyword>
<feature type="binding site" evidence="10">
    <location>
        <position position="290"/>
    </location>
    <ligand>
        <name>Mn(2+)</name>
        <dbReference type="ChEBI" id="CHEBI:29035"/>
    </ligand>
</feature>
<organism evidence="12 13">
    <name type="scientific">Linum tenue</name>
    <dbReference type="NCBI Taxonomy" id="586396"/>
    <lineage>
        <taxon>Eukaryota</taxon>
        <taxon>Viridiplantae</taxon>
        <taxon>Streptophyta</taxon>
        <taxon>Embryophyta</taxon>
        <taxon>Tracheophyta</taxon>
        <taxon>Spermatophyta</taxon>
        <taxon>Magnoliopsida</taxon>
        <taxon>eudicotyledons</taxon>
        <taxon>Gunneridae</taxon>
        <taxon>Pentapetalae</taxon>
        <taxon>rosids</taxon>
        <taxon>fabids</taxon>
        <taxon>Malpighiales</taxon>
        <taxon>Linaceae</taxon>
        <taxon>Linum</taxon>
    </lineage>
</organism>
<dbReference type="InterPro" id="IPR029044">
    <property type="entry name" value="Nucleotide-diphossugar_trans"/>
</dbReference>
<feature type="binding site" evidence="9">
    <location>
        <position position="151"/>
    </location>
    <ligand>
        <name>UDP-alpha-D-glucose</name>
        <dbReference type="ChEBI" id="CHEBI:58885"/>
    </ligand>
</feature>
<feature type="transmembrane region" description="Helical" evidence="11">
    <location>
        <begin position="998"/>
        <end position="1016"/>
    </location>
</feature>
<keyword evidence="4 11" id="KW-0812">Transmembrane</keyword>
<comment type="caution">
    <text evidence="12">The sequence shown here is derived from an EMBL/GenBank/DDBJ whole genome shotgun (WGS) entry which is preliminary data.</text>
</comment>
<evidence type="ECO:0000256" key="8">
    <source>
        <dbReference type="PIRSR" id="PIRSR605150-1"/>
    </source>
</evidence>
<evidence type="ECO:0000313" key="13">
    <source>
        <dbReference type="Proteomes" id="UP001154282"/>
    </source>
</evidence>
<dbReference type="AlphaFoldDB" id="A0AAV0M6P2"/>
<evidence type="ECO:0000256" key="3">
    <source>
        <dbReference type="ARBA" id="ARBA00022679"/>
    </source>
</evidence>
<dbReference type="GO" id="GO:0012505">
    <property type="term" value="C:endomembrane system"/>
    <property type="evidence" value="ECO:0007669"/>
    <property type="project" value="UniProtKB-SubCell"/>
</dbReference>
<dbReference type="GO" id="GO:0016760">
    <property type="term" value="F:cellulose synthase (UDP-forming) activity"/>
    <property type="evidence" value="ECO:0007669"/>
    <property type="project" value="InterPro"/>
</dbReference>
<evidence type="ECO:0000256" key="7">
    <source>
        <dbReference type="ARBA" id="ARBA00023316"/>
    </source>
</evidence>
<dbReference type="GO" id="GO:0016020">
    <property type="term" value="C:membrane"/>
    <property type="evidence" value="ECO:0007669"/>
    <property type="project" value="InterPro"/>
</dbReference>
<dbReference type="PANTHER" id="PTHR13301">
    <property type="entry name" value="X-BOX TRANSCRIPTION FACTOR-RELATED"/>
    <property type="match status" value="1"/>
</dbReference>
<evidence type="ECO:0000256" key="4">
    <source>
        <dbReference type="ARBA" id="ARBA00022692"/>
    </source>
</evidence>
<evidence type="ECO:0000313" key="12">
    <source>
        <dbReference type="EMBL" id="CAI0441709.1"/>
    </source>
</evidence>
<feature type="transmembrane region" description="Helical" evidence="11">
    <location>
        <begin position="569"/>
        <end position="592"/>
    </location>
</feature>
<keyword evidence="13" id="KW-1185">Reference proteome</keyword>
<dbReference type="FunFam" id="3.90.550.10:FF:000135">
    <property type="entry name" value="Cellulose synthase-like protein G3"/>
    <property type="match status" value="1"/>
</dbReference>
<comment type="subcellular location">
    <subcellularLocation>
        <location evidence="1">Endomembrane system</location>
        <topology evidence="1">Multi-pass membrane protein</topology>
    </subcellularLocation>
</comment>
<feature type="transmembrane region" description="Helical" evidence="11">
    <location>
        <begin position="63"/>
        <end position="83"/>
    </location>
</feature>
<keyword evidence="2" id="KW-0328">Glycosyltransferase</keyword>
<accession>A0AAV0M6P2</accession>
<feature type="transmembrane region" description="Helical" evidence="11">
    <location>
        <begin position="827"/>
        <end position="854"/>
    </location>
</feature>
<feature type="transmembrane region" description="Helical" evidence="11">
    <location>
        <begin position="21"/>
        <end position="43"/>
    </location>
</feature>
<feature type="active site" evidence="8">
    <location>
        <position position="457"/>
    </location>
</feature>
<feature type="binding site" evidence="10">
    <location>
        <position position="314"/>
    </location>
    <ligand>
        <name>Mn(2+)</name>
        <dbReference type="ChEBI" id="CHEBI:29035"/>
    </ligand>
</feature>
<feature type="transmembrane region" description="Helical" evidence="11">
    <location>
        <begin position="660"/>
        <end position="683"/>
    </location>
</feature>
<sequence>MEDDPTTRRRRSSALHTADRWPITPFNRLFAPIYLLAVLALLYRHVTNLLVPATSSPSSFTTTLALLVADLVLAFMWATTQVFRMNPIRRREAVENLNDVVAEEGELPGVDVFICTADPYKEPPLGVVNTALSVMAYDYPRDRLAVYVSDDGGSALTLFAFVEAAKFAARWLPFCERNRVVERNPAVYFGSNRGHPVDGEVEEIKTMYESMKHKVEHVVEAGKVDDQFIDGPKEQEAFGKWSDKFTKHNHPTFIQVLLDSKNDKDVDGHVMPNLIYVSREKSSTSQHHFKAGALNVLLRVSATMTNQPIVLTLDCDMYSNDPATPRRAMCYLCDPKLGPENSAFVQFPQKYHGINENDIYAGEFQRLFQAMPMGADGLCGPHHVGTGCFFRRRAFFGSPSSPVAPEIPEVGPDHVVGGSVRSGSVLELAHRVAECGYENQTSWGSKIGYRYGSLVEDYYTGYRLHCEGWKSVFCCPQRPAFLGDAPISLADMLNQQKRWDIGLLEVAFSRFSTLTYGVRSSAGFLMGFGYCQNAFWPSWSIPVIVYSFLPQLALLNGLHIFPKATEPWFWLYPFLFLGAYAQDMLDFLLVGGTFQRWWSDQRIWLLRGLTCHLFAAVEYFLKYFLGIAAGFNVTSKVIDEEQSKRYDRGTFEFGVHSPMFVPPTAAALISLLALVQGLAAQAMSRGGGGWRDAPLLQLFVAGFGVVNGWPIYEAVGWRSDGGRMPLRVSAVMTNAPLVLTLDCDMFSTNPRTPLHVLCYYFSPPAAGRKYGFVQFPQRFRGVNKHDIYGDSPISFADVLIQQSRWSVGAFELSMSKKSPLFMGIRKLGWLMGLGYCHFSFWPIWSLPITTYAFLPQLALLNGVSVFPKVSDPWFLLYTFLFLGSYLQDMLEFTTVSNSTFRRWWNEQRIWTVRGLSCFLFGGFDFVLKSLGVSTKGFSLTSKVVDEEQRQRYEKGMFEFGVSSPIFLPMAMAALINLVSFGFGLGRVLTGGWWNVEGLVLQIVLSGFGVLNSVPIYEAMVVRRDPGKFPARGSFAAVVVSVVLCSLASVMFSF</sequence>
<proteinExistence type="predicted"/>
<dbReference type="GO" id="GO:0071555">
    <property type="term" value="P:cell wall organization"/>
    <property type="evidence" value="ECO:0007669"/>
    <property type="project" value="UniProtKB-KW"/>
</dbReference>
<gene>
    <name evidence="12" type="ORF">LITE_LOCUS26993</name>
</gene>
<evidence type="ECO:0000256" key="10">
    <source>
        <dbReference type="PIRSR" id="PIRSR605150-3"/>
    </source>
</evidence>
<feature type="binding site" evidence="9">
    <location>
        <position position="122"/>
    </location>
    <ligand>
        <name>UDP-alpha-D-glucose</name>
        <dbReference type="ChEBI" id="CHEBI:58885"/>
    </ligand>
</feature>
<keyword evidence="5 11" id="KW-1133">Transmembrane helix</keyword>
<evidence type="ECO:0000256" key="1">
    <source>
        <dbReference type="ARBA" id="ARBA00004127"/>
    </source>
</evidence>